<sequence length="90" mass="9916">MLGRLDMDSVTATVKEKLRHILGLRDPLTADLELETVGLSSLTVIQLLAELEDAFDLIFEGRELRFENFATVRLIADTVALKLSAAHGAH</sequence>
<evidence type="ECO:0000256" key="1">
    <source>
        <dbReference type="ARBA" id="ARBA00022450"/>
    </source>
</evidence>
<dbReference type="InterPro" id="IPR006162">
    <property type="entry name" value="Ppantetheine_attach_site"/>
</dbReference>
<dbReference type="PROSITE" id="PS00012">
    <property type="entry name" value="PHOSPHOPANTETHEINE"/>
    <property type="match status" value="1"/>
</dbReference>
<keyword evidence="2" id="KW-0597">Phosphoprotein</keyword>
<evidence type="ECO:0000256" key="2">
    <source>
        <dbReference type="ARBA" id="ARBA00022553"/>
    </source>
</evidence>
<evidence type="ECO:0000259" key="3">
    <source>
        <dbReference type="PROSITE" id="PS50075"/>
    </source>
</evidence>
<name>A0ABV8SHI4_9BACL</name>
<dbReference type="InterPro" id="IPR036736">
    <property type="entry name" value="ACP-like_sf"/>
</dbReference>
<dbReference type="Gene3D" id="1.10.1200.10">
    <property type="entry name" value="ACP-like"/>
    <property type="match status" value="1"/>
</dbReference>
<dbReference type="EMBL" id="JBHSED010000040">
    <property type="protein sequence ID" value="MFC4305879.1"/>
    <property type="molecule type" value="Genomic_DNA"/>
</dbReference>
<gene>
    <name evidence="4" type="ORF">ACFO1S_20825</name>
</gene>
<comment type="caution">
    <text evidence="4">The sequence shown here is derived from an EMBL/GenBank/DDBJ whole genome shotgun (WGS) entry which is preliminary data.</text>
</comment>
<dbReference type="RefSeq" id="WP_204601444.1">
    <property type="nucleotide sequence ID" value="NZ_JBHSED010000040.1"/>
</dbReference>
<dbReference type="PROSITE" id="PS50075">
    <property type="entry name" value="CARRIER"/>
    <property type="match status" value="1"/>
</dbReference>
<dbReference type="Proteomes" id="UP001595755">
    <property type="component" value="Unassembled WGS sequence"/>
</dbReference>
<dbReference type="SUPFAM" id="SSF47336">
    <property type="entry name" value="ACP-like"/>
    <property type="match status" value="1"/>
</dbReference>
<evidence type="ECO:0000313" key="4">
    <source>
        <dbReference type="EMBL" id="MFC4305879.1"/>
    </source>
</evidence>
<accession>A0ABV8SHI4</accession>
<reference evidence="5" key="1">
    <citation type="journal article" date="2019" name="Int. J. Syst. Evol. Microbiol.">
        <title>The Global Catalogue of Microorganisms (GCM) 10K type strain sequencing project: providing services to taxonomists for standard genome sequencing and annotation.</title>
        <authorList>
            <consortium name="The Broad Institute Genomics Platform"/>
            <consortium name="The Broad Institute Genome Sequencing Center for Infectious Disease"/>
            <person name="Wu L."/>
            <person name="Ma J."/>
        </authorList>
    </citation>
    <scope>NUCLEOTIDE SEQUENCE [LARGE SCALE GENOMIC DNA]</scope>
    <source>
        <strain evidence="5">CGMCC 4.1641</strain>
    </source>
</reference>
<feature type="domain" description="Carrier" evidence="3">
    <location>
        <begin position="5"/>
        <end position="83"/>
    </location>
</feature>
<proteinExistence type="predicted"/>
<evidence type="ECO:0000313" key="5">
    <source>
        <dbReference type="Proteomes" id="UP001595755"/>
    </source>
</evidence>
<protein>
    <submittedName>
        <fullName evidence="4">Phosphopantetheine-binding protein</fullName>
    </submittedName>
</protein>
<keyword evidence="1" id="KW-0596">Phosphopantetheine</keyword>
<keyword evidence="5" id="KW-1185">Reference proteome</keyword>
<organism evidence="4 5">
    <name type="scientific">Cohnella boryungensis</name>
    <dbReference type="NCBI Taxonomy" id="768479"/>
    <lineage>
        <taxon>Bacteria</taxon>
        <taxon>Bacillati</taxon>
        <taxon>Bacillota</taxon>
        <taxon>Bacilli</taxon>
        <taxon>Bacillales</taxon>
        <taxon>Paenibacillaceae</taxon>
        <taxon>Cohnella</taxon>
    </lineage>
</organism>
<dbReference type="Pfam" id="PF00550">
    <property type="entry name" value="PP-binding"/>
    <property type="match status" value="1"/>
</dbReference>
<dbReference type="InterPro" id="IPR009081">
    <property type="entry name" value="PP-bd_ACP"/>
</dbReference>